<reference evidence="2" key="3">
    <citation type="submission" date="2025-08" db="UniProtKB">
        <authorList>
            <consortium name="RefSeq"/>
        </authorList>
    </citation>
    <scope>IDENTIFICATION</scope>
    <source>
        <strain evidence="2">CBS 342.82</strain>
    </source>
</reference>
<organism evidence="2">
    <name type="scientific">Dissoconium aciculare CBS 342.82</name>
    <dbReference type="NCBI Taxonomy" id="1314786"/>
    <lineage>
        <taxon>Eukaryota</taxon>
        <taxon>Fungi</taxon>
        <taxon>Dikarya</taxon>
        <taxon>Ascomycota</taxon>
        <taxon>Pezizomycotina</taxon>
        <taxon>Dothideomycetes</taxon>
        <taxon>Dothideomycetidae</taxon>
        <taxon>Mycosphaerellales</taxon>
        <taxon>Dissoconiaceae</taxon>
        <taxon>Dissoconium</taxon>
    </lineage>
</organism>
<sequence>MQLLAYRSILRGDVMSVAADGRAGACKAEAPAHPGLTRAKYSLDSSRSHKTIELGSVDSREAYACR</sequence>
<dbReference type="Proteomes" id="UP000504637">
    <property type="component" value="Unplaced"/>
</dbReference>
<accession>A0A6J3M9R4</accession>
<reference evidence="2" key="2">
    <citation type="submission" date="2020-04" db="EMBL/GenBank/DDBJ databases">
        <authorList>
            <consortium name="NCBI Genome Project"/>
        </authorList>
    </citation>
    <scope>NUCLEOTIDE SEQUENCE</scope>
    <source>
        <strain evidence="2">CBS 342.82</strain>
    </source>
</reference>
<dbReference type="GeneID" id="54356934"/>
<protein>
    <submittedName>
        <fullName evidence="2">Uncharacterized protein</fullName>
    </submittedName>
</protein>
<dbReference type="RefSeq" id="XP_033461816.1">
    <property type="nucleotide sequence ID" value="XM_033599135.1"/>
</dbReference>
<reference evidence="2" key="1">
    <citation type="submission" date="2020-01" db="EMBL/GenBank/DDBJ databases">
        <authorList>
            <consortium name="DOE Joint Genome Institute"/>
            <person name="Haridas S."/>
            <person name="Albert R."/>
            <person name="Binder M."/>
            <person name="Bloem J."/>
            <person name="Labutti K."/>
            <person name="Salamov A."/>
            <person name="Andreopoulos B."/>
            <person name="Baker S.E."/>
            <person name="Barry K."/>
            <person name="Bills G."/>
            <person name="Bluhm B.H."/>
            <person name="Cannon C."/>
            <person name="Castanera R."/>
            <person name="Culley D.E."/>
            <person name="Daum C."/>
            <person name="Ezra D."/>
            <person name="Gonzalez J.B."/>
            <person name="Henrissat B."/>
            <person name="Kuo A."/>
            <person name="Liang C."/>
            <person name="Lipzen A."/>
            <person name="Lutzoni F."/>
            <person name="Magnuson J."/>
            <person name="Mondo S."/>
            <person name="Nolan M."/>
            <person name="Ohm R."/>
            <person name="Pangilinan J."/>
            <person name="Park H.-J."/>
            <person name="Ramirez L."/>
            <person name="Alfaro M."/>
            <person name="Sun H."/>
            <person name="Tritt A."/>
            <person name="Yoshinaga Y."/>
            <person name="Zwiers L.-H."/>
            <person name="Turgeon B.G."/>
            <person name="Goodwin S.B."/>
            <person name="Spatafora J.W."/>
            <person name="Crous P.W."/>
            <person name="Grigoriev I.V."/>
        </authorList>
    </citation>
    <scope>NUCLEOTIDE SEQUENCE</scope>
    <source>
        <strain evidence="2">CBS 342.82</strain>
    </source>
</reference>
<evidence type="ECO:0000313" key="2">
    <source>
        <dbReference type="RefSeq" id="XP_033461816.1"/>
    </source>
</evidence>
<proteinExistence type="predicted"/>
<evidence type="ECO:0000313" key="1">
    <source>
        <dbReference type="Proteomes" id="UP000504637"/>
    </source>
</evidence>
<gene>
    <name evidence="2" type="ORF">K489DRAFT_141077</name>
</gene>
<keyword evidence="1" id="KW-1185">Reference proteome</keyword>
<name>A0A6J3M9R4_9PEZI</name>
<dbReference type="AlphaFoldDB" id="A0A6J3M9R4"/>